<dbReference type="InterPro" id="IPR045784">
    <property type="entry name" value="Radical_SAM_N2"/>
</dbReference>
<proteinExistence type="predicted"/>
<reference evidence="2" key="1">
    <citation type="submission" date="2019-03" db="EMBL/GenBank/DDBJ databases">
        <authorList>
            <person name="Hao L."/>
        </authorList>
    </citation>
    <scope>NUCLEOTIDE SEQUENCE</scope>
</reference>
<dbReference type="PANTHER" id="PTHR42731">
    <property type="entry name" value="SLL1084 PROTEIN"/>
    <property type="match status" value="1"/>
</dbReference>
<dbReference type="GO" id="GO:0051536">
    <property type="term" value="F:iron-sulfur cluster binding"/>
    <property type="evidence" value="ECO:0007669"/>
    <property type="project" value="InterPro"/>
</dbReference>
<dbReference type="Pfam" id="PF19864">
    <property type="entry name" value="Radical_SAM_N2"/>
    <property type="match status" value="1"/>
</dbReference>
<dbReference type="SMART" id="SM00729">
    <property type="entry name" value="Elp3"/>
    <property type="match status" value="1"/>
</dbReference>
<feature type="domain" description="Radical SAM core" evidence="1">
    <location>
        <begin position="230"/>
        <end position="452"/>
    </location>
</feature>
<dbReference type="AlphaFoldDB" id="A0A485LXZ8"/>
<dbReference type="NCBIfam" id="TIGR03936">
    <property type="entry name" value="sam_1_link_chp"/>
    <property type="match status" value="1"/>
</dbReference>
<evidence type="ECO:0000259" key="1">
    <source>
        <dbReference type="PROSITE" id="PS51918"/>
    </source>
</evidence>
<accession>A0A485LXZ8</accession>
<dbReference type="PANTHER" id="PTHR42731:SF1">
    <property type="entry name" value="RADICAL SAM DOMAIN PROTEIN"/>
    <property type="match status" value="1"/>
</dbReference>
<dbReference type="InterPro" id="IPR058240">
    <property type="entry name" value="rSAM_sf"/>
</dbReference>
<dbReference type="GO" id="GO:0003824">
    <property type="term" value="F:catalytic activity"/>
    <property type="evidence" value="ECO:0007669"/>
    <property type="project" value="InterPro"/>
</dbReference>
<dbReference type="SUPFAM" id="SSF102114">
    <property type="entry name" value="Radical SAM enzymes"/>
    <property type="match status" value="1"/>
</dbReference>
<protein>
    <submittedName>
        <fullName evidence="2">Radical SAM superfamily protein</fullName>
    </submittedName>
</protein>
<dbReference type="SFLD" id="SFLDG01082">
    <property type="entry name" value="B12-binding_domain_containing"/>
    <property type="match status" value="1"/>
</dbReference>
<dbReference type="Gene3D" id="3.80.30.20">
    <property type="entry name" value="tm_1862 like domain"/>
    <property type="match status" value="1"/>
</dbReference>
<sequence length="777" mass="86826">MRMKPVDYNTLQSVSKPARYIGGEVNQVVKPDGEVRARFALAFPDTYEIGMSHAGIKVLYQILNSIPGVWAQRVFAPWHDMAGALLRSGTELFSLEEKRPVRLFDVVGFSLLYELSYTSVIRMLKLARIPLRASERKTGDPIVIAGGTCTVNPAPIQDFFDLIVIGDGEEIVEEMARVCLETKDRGERIAAMAEIEGVHRPGAASRPRRRILADLDTRPFPSRVVLPHTSIVHDRIGIEVARGCTRGCRFCQAGMIYRPYRERSFSSVMDTLKASLAATGYDTIAMLALSVTDLSYINTIMESLSCPSREVSIGIPSLRVEGITRRVAEFISSVRKPGFTMAPEAATTRLREVINKGNTEEDLIRSVSIIRDLGWKTLKLYFMVGLPTERHEDIEAICSLSRAIALRFKGSLTISVSGFIPKPFTPFQWQEQITPDAHEEVVRHLQKNLRGRNLSLRWQDPSLTFLEGVFARGDEGLSRVIEEAEAAGAYLDGWGDTLEARAWETAFEKTGVDPRQYLKARDREKPLPWEFVDARISRFFLLKEEERAYQGTSTPDCRFDGCTGCGVCAGDVSNIIHEESEPAPLFEPSPEGGNIPYVVQLSKQGPLRFVSPRDYLEMLKRAIRRSGLNAVYTKGFSPAMKLSMSPPPSFGIASVSEFLQFELKEEIDPDMIPDMINRVLPEGTRVLSCRKAKLGLPYAFVYRTDRPFSLDLKPGRTIEKGGKTLMVNDYLAYHDDTTMTILVREGRTISPLAILDAFSGDGIAAWEITKVDTLFAK</sequence>
<dbReference type="EMBL" id="CAADRM010000081">
    <property type="protein sequence ID" value="VFU13544.1"/>
    <property type="molecule type" value="Genomic_DNA"/>
</dbReference>
<dbReference type="InterPro" id="IPR023404">
    <property type="entry name" value="rSAM_horseshoe"/>
</dbReference>
<dbReference type="Pfam" id="PF04055">
    <property type="entry name" value="Radical_SAM"/>
    <property type="match status" value="1"/>
</dbReference>
<dbReference type="SFLD" id="SFLDS00029">
    <property type="entry name" value="Radical_SAM"/>
    <property type="match status" value="1"/>
</dbReference>
<evidence type="ECO:0000313" key="2">
    <source>
        <dbReference type="EMBL" id="VFU13544.1"/>
    </source>
</evidence>
<gene>
    <name evidence="2" type="ORF">SCFA_20014</name>
</gene>
<dbReference type="InterPro" id="IPR006638">
    <property type="entry name" value="Elp3/MiaA/NifB-like_rSAM"/>
</dbReference>
<dbReference type="Pfam" id="PF10105">
    <property type="entry name" value="DUF2344"/>
    <property type="match status" value="1"/>
</dbReference>
<dbReference type="InterPro" id="IPR007197">
    <property type="entry name" value="rSAM"/>
</dbReference>
<organism evidence="2">
    <name type="scientific">anaerobic digester metagenome</name>
    <dbReference type="NCBI Taxonomy" id="1263854"/>
    <lineage>
        <taxon>unclassified sequences</taxon>
        <taxon>metagenomes</taxon>
        <taxon>ecological metagenomes</taxon>
    </lineage>
</organism>
<dbReference type="PROSITE" id="PS51918">
    <property type="entry name" value="RADICAL_SAM"/>
    <property type="match status" value="1"/>
</dbReference>
<name>A0A485LXZ8_9ZZZZ</name>
<dbReference type="InterPro" id="IPR018768">
    <property type="entry name" value="DUF2344"/>
</dbReference>